<gene>
    <name evidence="3" type="ORF">WJX81_003207</name>
</gene>
<sequence>MAAEAVGLHNIEGAICDLCGQICDTATQELNNLDCTFKPCSDLGVQKCLYHQDCLEKYLRGLRLEKSRKTGFKCPRGCGKGTRYDQPCPGKIDKSHPVHVRNEGAKKRKKAPPPQPEPRLLQKNKAAGGGAGVAGNVAGGVPAVPVGGEGLAEGEGGPLGKAAKKNAKRAEKKAAQRAQARGWLQADRSVASSEPDTMLDSASEAPSDAGLVEAASGHVAADNILGAGVASGSAQDAGVASGAGAGAAAANAHGAGAASGAGAPAGEGGAGAAPAAEMSDHERCIQVLVAAKARYLMLQLQELGFAVFQTAAAVMRHGSDLEAALAFLLEGHVGTLEAAQGFMASFDAPQIDISEELARLAIFKETAGLSDADVDIAVIAADGDLDTAVAALHERQHPPPPPAPAPAVNGGAYHVWGSGDTSWPSSIDSTPAGAGDATAKSEYSFDAPLPPGAPASTFGASGLVTNLARYKEGDAPEAALLAAASVATDGGVYAPTQIASEQDLELNELMAQLMCR</sequence>
<feature type="region of interest" description="Disordered" evidence="1">
    <location>
        <begin position="152"/>
        <end position="209"/>
    </location>
</feature>
<evidence type="ECO:0000256" key="1">
    <source>
        <dbReference type="SAM" id="MobiDB-lite"/>
    </source>
</evidence>
<protein>
    <recommendedName>
        <fullName evidence="2">UBA domain-containing protein</fullName>
    </recommendedName>
</protein>
<dbReference type="PANTHER" id="PTHR35294:SF1">
    <property type="entry name" value="OS05G0409000 PROTEIN"/>
    <property type="match status" value="1"/>
</dbReference>
<feature type="region of interest" description="Disordered" evidence="1">
    <location>
        <begin position="85"/>
        <end position="131"/>
    </location>
</feature>
<dbReference type="InterPro" id="IPR015940">
    <property type="entry name" value="UBA"/>
</dbReference>
<name>A0AAW1QI05_9CHLO</name>
<dbReference type="AlphaFoldDB" id="A0AAW1QI05"/>
<keyword evidence="4" id="KW-1185">Reference proteome</keyword>
<evidence type="ECO:0000313" key="4">
    <source>
        <dbReference type="Proteomes" id="UP001445335"/>
    </source>
</evidence>
<feature type="compositionally biased region" description="Basic and acidic residues" evidence="1">
    <location>
        <begin position="91"/>
        <end position="105"/>
    </location>
</feature>
<dbReference type="PROSITE" id="PS50030">
    <property type="entry name" value="UBA"/>
    <property type="match status" value="1"/>
</dbReference>
<feature type="domain" description="UBA" evidence="2">
    <location>
        <begin position="290"/>
        <end position="331"/>
    </location>
</feature>
<accession>A0AAW1QI05</accession>
<reference evidence="3 4" key="1">
    <citation type="journal article" date="2024" name="Nat. Commun.">
        <title>Phylogenomics reveals the evolutionary origins of lichenization in chlorophyte algae.</title>
        <authorList>
            <person name="Puginier C."/>
            <person name="Libourel C."/>
            <person name="Otte J."/>
            <person name="Skaloud P."/>
            <person name="Haon M."/>
            <person name="Grisel S."/>
            <person name="Petersen M."/>
            <person name="Berrin J.G."/>
            <person name="Delaux P.M."/>
            <person name="Dal Grande F."/>
            <person name="Keller J."/>
        </authorList>
    </citation>
    <scope>NUCLEOTIDE SEQUENCE [LARGE SCALE GENOMIC DNA]</scope>
    <source>
        <strain evidence="3 4">SAG 245.80</strain>
    </source>
</reference>
<comment type="caution">
    <text evidence="3">The sequence shown here is derived from an EMBL/GenBank/DDBJ whole genome shotgun (WGS) entry which is preliminary data.</text>
</comment>
<dbReference type="EMBL" id="JALJOU010000108">
    <property type="protein sequence ID" value="KAK9821097.1"/>
    <property type="molecule type" value="Genomic_DNA"/>
</dbReference>
<organism evidence="3 4">
    <name type="scientific">Elliptochloris bilobata</name>
    <dbReference type="NCBI Taxonomy" id="381761"/>
    <lineage>
        <taxon>Eukaryota</taxon>
        <taxon>Viridiplantae</taxon>
        <taxon>Chlorophyta</taxon>
        <taxon>core chlorophytes</taxon>
        <taxon>Trebouxiophyceae</taxon>
        <taxon>Trebouxiophyceae incertae sedis</taxon>
        <taxon>Elliptochloris clade</taxon>
        <taxon>Elliptochloris</taxon>
    </lineage>
</organism>
<dbReference type="PANTHER" id="PTHR35294">
    <property type="entry name" value="UBIQUITIN-ASSOCIATED/TRANSLATION ELONGATION FACTOR EF1B PROTEIN"/>
    <property type="match status" value="1"/>
</dbReference>
<evidence type="ECO:0000259" key="2">
    <source>
        <dbReference type="PROSITE" id="PS50030"/>
    </source>
</evidence>
<evidence type="ECO:0000313" key="3">
    <source>
        <dbReference type="EMBL" id="KAK9821097.1"/>
    </source>
</evidence>
<dbReference type="Proteomes" id="UP001445335">
    <property type="component" value="Unassembled WGS sequence"/>
</dbReference>
<proteinExistence type="predicted"/>